<dbReference type="Proteomes" id="UP001458880">
    <property type="component" value="Unassembled WGS sequence"/>
</dbReference>
<comment type="caution">
    <text evidence="9">The sequence shown here is derived from an EMBL/GenBank/DDBJ whole genome shotgun (WGS) entry which is preliminary data.</text>
</comment>
<evidence type="ECO:0000256" key="3">
    <source>
        <dbReference type="ARBA" id="ARBA00006958"/>
    </source>
</evidence>
<dbReference type="InterPro" id="IPR027806">
    <property type="entry name" value="HARBI1_dom"/>
</dbReference>
<dbReference type="InterPro" id="IPR045249">
    <property type="entry name" value="HARBI1-like"/>
</dbReference>
<evidence type="ECO:0000256" key="6">
    <source>
        <dbReference type="ARBA" id="ARBA00022801"/>
    </source>
</evidence>
<comment type="cofactor">
    <cofactor evidence="1">
        <name>a divalent metal cation</name>
        <dbReference type="ChEBI" id="CHEBI:60240"/>
    </cofactor>
</comment>
<proteinExistence type="inferred from homology"/>
<reference evidence="9 10" key="1">
    <citation type="journal article" date="2024" name="BMC Genomics">
        <title>De novo assembly and annotation of Popillia japonica's genome with initial clues to its potential as an invasive pest.</title>
        <authorList>
            <person name="Cucini C."/>
            <person name="Boschi S."/>
            <person name="Funari R."/>
            <person name="Cardaioli E."/>
            <person name="Iannotti N."/>
            <person name="Marturano G."/>
            <person name="Paoli F."/>
            <person name="Bruttini M."/>
            <person name="Carapelli A."/>
            <person name="Frati F."/>
            <person name="Nardi F."/>
        </authorList>
    </citation>
    <scope>NUCLEOTIDE SEQUENCE [LARGE SCALE GENOMIC DNA]</scope>
    <source>
        <strain evidence="9">DMR45628</strain>
    </source>
</reference>
<evidence type="ECO:0000256" key="4">
    <source>
        <dbReference type="ARBA" id="ARBA00022722"/>
    </source>
</evidence>
<evidence type="ECO:0000256" key="2">
    <source>
        <dbReference type="ARBA" id="ARBA00004123"/>
    </source>
</evidence>
<dbReference type="PANTHER" id="PTHR22930">
    <property type="match status" value="1"/>
</dbReference>
<dbReference type="GO" id="GO:0016787">
    <property type="term" value="F:hydrolase activity"/>
    <property type="evidence" value="ECO:0007669"/>
    <property type="project" value="UniProtKB-KW"/>
</dbReference>
<comment type="subcellular location">
    <subcellularLocation>
        <location evidence="2">Nucleus</location>
    </subcellularLocation>
</comment>
<organism evidence="9 10">
    <name type="scientific">Popillia japonica</name>
    <name type="common">Japanese beetle</name>
    <dbReference type="NCBI Taxonomy" id="7064"/>
    <lineage>
        <taxon>Eukaryota</taxon>
        <taxon>Metazoa</taxon>
        <taxon>Ecdysozoa</taxon>
        <taxon>Arthropoda</taxon>
        <taxon>Hexapoda</taxon>
        <taxon>Insecta</taxon>
        <taxon>Pterygota</taxon>
        <taxon>Neoptera</taxon>
        <taxon>Endopterygota</taxon>
        <taxon>Coleoptera</taxon>
        <taxon>Polyphaga</taxon>
        <taxon>Scarabaeiformia</taxon>
        <taxon>Scarabaeidae</taxon>
        <taxon>Rutelinae</taxon>
        <taxon>Popillia</taxon>
    </lineage>
</organism>
<evidence type="ECO:0000256" key="7">
    <source>
        <dbReference type="ARBA" id="ARBA00023242"/>
    </source>
</evidence>
<feature type="domain" description="DDE Tnp4" evidence="8">
    <location>
        <begin position="3"/>
        <end position="105"/>
    </location>
</feature>
<keyword evidence="9" id="KW-0255">Endonuclease</keyword>
<accession>A0AAW1IEE5</accession>
<keyword evidence="7" id="KW-0539">Nucleus</keyword>
<dbReference type="GO" id="GO:0046872">
    <property type="term" value="F:metal ion binding"/>
    <property type="evidence" value="ECO:0007669"/>
    <property type="project" value="UniProtKB-KW"/>
</dbReference>
<dbReference type="EMBL" id="JASPKY010000606">
    <property type="protein sequence ID" value="KAK9688108.1"/>
    <property type="molecule type" value="Genomic_DNA"/>
</dbReference>
<evidence type="ECO:0000256" key="1">
    <source>
        <dbReference type="ARBA" id="ARBA00001968"/>
    </source>
</evidence>
<keyword evidence="4" id="KW-0540">Nuclease</keyword>
<keyword evidence="10" id="KW-1185">Reference proteome</keyword>
<protein>
    <submittedName>
        <fullName evidence="9">DDE superfamily endonuclease</fullName>
    </submittedName>
</protein>
<evidence type="ECO:0000256" key="5">
    <source>
        <dbReference type="ARBA" id="ARBA00022723"/>
    </source>
</evidence>
<comment type="similarity">
    <text evidence="3">Belongs to the HARBI1 family.</text>
</comment>
<dbReference type="AlphaFoldDB" id="A0AAW1IEE5"/>
<keyword evidence="5" id="KW-0479">Metal-binding</keyword>
<gene>
    <name evidence="9" type="ORF">QE152_g35790</name>
</gene>
<evidence type="ECO:0000313" key="10">
    <source>
        <dbReference type="Proteomes" id="UP001458880"/>
    </source>
</evidence>
<evidence type="ECO:0000313" key="9">
    <source>
        <dbReference type="EMBL" id="KAK9688108.1"/>
    </source>
</evidence>
<sequence length="149" mass="17417">MKIHDTRALKLSHIKDKFPVICGDRFHILRDSAYPVREYLLTPYRNYGNTNNEKENFNKKLAGTRVLIENAFGLLKFRFRQIMRVVFHEVDKLSKFVIACCVLHNICIDAGYLIEIEQHVFANVVKQPDEVTLRMRGKVKRDRISAAIL</sequence>
<keyword evidence="6" id="KW-0378">Hydrolase</keyword>
<dbReference type="Pfam" id="PF13359">
    <property type="entry name" value="DDE_Tnp_4"/>
    <property type="match status" value="1"/>
</dbReference>
<evidence type="ECO:0000259" key="8">
    <source>
        <dbReference type="Pfam" id="PF13359"/>
    </source>
</evidence>
<dbReference type="GO" id="GO:0005634">
    <property type="term" value="C:nucleus"/>
    <property type="evidence" value="ECO:0007669"/>
    <property type="project" value="UniProtKB-SubCell"/>
</dbReference>
<name>A0AAW1IEE5_POPJA</name>
<dbReference type="PANTHER" id="PTHR22930:SF85">
    <property type="entry name" value="GH03217P-RELATED"/>
    <property type="match status" value="1"/>
</dbReference>
<dbReference type="GO" id="GO:0004519">
    <property type="term" value="F:endonuclease activity"/>
    <property type="evidence" value="ECO:0007669"/>
    <property type="project" value="UniProtKB-KW"/>
</dbReference>